<keyword evidence="1" id="KW-0812">Transmembrane</keyword>
<feature type="transmembrane region" description="Helical" evidence="1">
    <location>
        <begin position="153"/>
        <end position="174"/>
    </location>
</feature>
<dbReference type="STRING" id="299262.BWR18_12665"/>
<reference evidence="3 4" key="1">
    <citation type="submission" date="2017-01" db="EMBL/GenBank/DDBJ databases">
        <title>Complete genome of Tateyamaria omphalii DOK1-4 isolated from seawater in Dokdo.</title>
        <authorList>
            <person name="Kim J.H."/>
            <person name="Chi W.-J."/>
        </authorList>
    </citation>
    <scope>NUCLEOTIDE SEQUENCE [LARGE SCALE GENOMIC DNA]</scope>
    <source>
        <strain evidence="3 4">DOK1-4</strain>
    </source>
</reference>
<organism evidence="3 4">
    <name type="scientific">Tateyamaria omphalii</name>
    <dbReference type="NCBI Taxonomy" id="299262"/>
    <lineage>
        <taxon>Bacteria</taxon>
        <taxon>Pseudomonadati</taxon>
        <taxon>Pseudomonadota</taxon>
        <taxon>Alphaproteobacteria</taxon>
        <taxon>Rhodobacterales</taxon>
        <taxon>Roseobacteraceae</taxon>
        <taxon>Tateyamaria</taxon>
    </lineage>
</organism>
<keyword evidence="1" id="KW-1133">Transmembrane helix</keyword>
<keyword evidence="4" id="KW-1185">Reference proteome</keyword>
<dbReference type="CDD" id="cd00038">
    <property type="entry name" value="CAP_ED"/>
    <property type="match status" value="1"/>
</dbReference>
<dbReference type="Gene3D" id="2.60.120.10">
    <property type="entry name" value="Jelly Rolls"/>
    <property type="match status" value="1"/>
</dbReference>
<dbReference type="SUPFAM" id="SSF51206">
    <property type="entry name" value="cAMP-binding domain-like"/>
    <property type="match status" value="1"/>
</dbReference>
<dbReference type="KEGG" id="tom:BWR18_12665"/>
<proteinExistence type="predicted"/>
<dbReference type="PROSITE" id="PS50042">
    <property type="entry name" value="CNMP_BINDING_3"/>
    <property type="match status" value="1"/>
</dbReference>
<protein>
    <recommendedName>
        <fullName evidence="2">Cyclic nucleotide-binding domain-containing protein</fullName>
    </recommendedName>
</protein>
<dbReference type="Proteomes" id="UP000186336">
    <property type="component" value="Chromosome"/>
</dbReference>
<dbReference type="Pfam" id="PF00027">
    <property type="entry name" value="cNMP_binding"/>
    <property type="match status" value="1"/>
</dbReference>
<dbReference type="InterPro" id="IPR014710">
    <property type="entry name" value="RmlC-like_jellyroll"/>
</dbReference>
<gene>
    <name evidence="3" type="ORF">BWR18_12665</name>
</gene>
<evidence type="ECO:0000259" key="2">
    <source>
        <dbReference type="PROSITE" id="PS50042"/>
    </source>
</evidence>
<dbReference type="InterPro" id="IPR000595">
    <property type="entry name" value="cNMP-bd_dom"/>
</dbReference>
<feature type="domain" description="Cyclic nucleotide-binding" evidence="2">
    <location>
        <begin position="22"/>
        <end position="134"/>
    </location>
</feature>
<accession>A0A1P8MWJ4</accession>
<feature type="transmembrane region" description="Helical" evidence="1">
    <location>
        <begin position="180"/>
        <end position="200"/>
    </location>
</feature>
<name>A0A1P8MWJ4_9RHOB</name>
<feature type="transmembrane region" description="Helical" evidence="1">
    <location>
        <begin position="212"/>
        <end position="232"/>
    </location>
</feature>
<dbReference type="InterPro" id="IPR018490">
    <property type="entry name" value="cNMP-bd_dom_sf"/>
</dbReference>
<feature type="transmembrane region" description="Helical" evidence="1">
    <location>
        <begin position="252"/>
        <end position="274"/>
    </location>
</feature>
<dbReference type="AlphaFoldDB" id="A0A1P8MWJ4"/>
<evidence type="ECO:0000313" key="4">
    <source>
        <dbReference type="Proteomes" id="UP000186336"/>
    </source>
</evidence>
<dbReference type="SMART" id="SM00100">
    <property type="entry name" value="cNMP"/>
    <property type="match status" value="1"/>
</dbReference>
<keyword evidence="1" id="KW-0472">Membrane</keyword>
<evidence type="ECO:0000256" key="1">
    <source>
        <dbReference type="SAM" id="Phobius"/>
    </source>
</evidence>
<sequence length="283" mass="31044">MSAEVLKKHRNIVCRNELVAGDEALASAIVSHSEVVRYTKGYALINHGDEDDEVYFVLFGSVQVFINSRFIDTRSSPEIVGEMAAMKPGEARSADVVVDSDVFEARVLSASDFNEIVKSHPDFCKRLTELVDRVGRKNLRLLGEEPERSGLSWMWKSAIAGGVMGGAALLATWAMQLEMYSYFLVAPSLAVAVFVAVLLLNPDLRYRNLSSAAGFGLIAFVLYGTISLILTIDGRELDLPLIDFSVQTELKTGIFAIGSLALLLLTYFAGLLDLKLTEARDEK</sequence>
<dbReference type="EMBL" id="CP019312">
    <property type="protein sequence ID" value="APX12434.1"/>
    <property type="molecule type" value="Genomic_DNA"/>
</dbReference>
<evidence type="ECO:0000313" key="3">
    <source>
        <dbReference type="EMBL" id="APX12434.1"/>
    </source>
</evidence>